<dbReference type="NCBIfam" id="TIGR00208">
    <property type="entry name" value="fliS"/>
    <property type="match status" value="1"/>
</dbReference>
<dbReference type="GO" id="GO:0005829">
    <property type="term" value="C:cytosol"/>
    <property type="evidence" value="ECO:0007669"/>
    <property type="project" value="UniProtKB-SubCell"/>
</dbReference>
<dbReference type="AlphaFoldDB" id="A0A2G8SZF9"/>
<keyword evidence="8" id="KW-1185">Reference proteome</keyword>
<dbReference type="OrthoDB" id="9792010at2"/>
<dbReference type="Pfam" id="PF02561">
    <property type="entry name" value="FliS"/>
    <property type="match status" value="1"/>
</dbReference>
<keyword evidence="7" id="KW-0282">Flagellum</keyword>
<evidence type="ECO:0000256" key="2">
    <source>
        <dbReference type="ARBA" id="ARBA00008787"/>
    </source>
</evidence>
<dbReference type="InterPro" id="IPR003713">
    <property type="entry name" value="FliS"/>
</dbReference>
<dbReference type="CDD" id="cd16098">
    <property type="entry name" value="FliS"/>
    <property type="match status" value="1"/>
</dbReference>
<dbReference type="PIRSF" id="PIRSF039090">
    <property type="entry name" value="Flis"/>
    <property type="match status" value="1"/>
</dbReference>
<evidence type="ECO:0000256" key="1">
    <source>
        <dbReference type="ARBA" id="ARBA00004514"/>
    </source>
</evidence>
<proteinExistence type="inferred from homology"/>
<organism evidence="7 8">
    <name type="scientific">Massilia psychrophila</name>
    <dbReference type="NCBI Taxonomy" id="1603353"/>
    <lineage>
        <taxon>Bacteria</taxon>
        <taxon>Pseudomonadati</taxon>
        <taxon>Pseudomonadota</taxon>
        <taxon>Betaproteobacteria</taxon>
        <taxon>Burkholderiales</taxon>
        <taxon>Oxalobacteraceae</taxon>
        <taxon>Telluria group</taxon>
        <taxon>Massilia</taxon>
    </lineage>
</organism>
<evidence type="ECO:0000313" key="7">
    <source>
        <dbReference type="EMBL" id="PIL39103.1"/>
    </source>
</evidence>
<dbReference type="SUPFAM" id="SSF101116">
    <property type="entry name" value="Flagellar export chaperone FliS"/>
    <property type="match status" value="1"/>
</dbReference>
<sequence>MFGSSHKGANAYAKVGLETGVVASNPHKLIVMLFDGALVAMRDAAVHMKAGEIEKKGNAISKAIMIVENGLRASLDKDAGGQIAHSLDALYDYIGRRLLTANLTNDSAILDEVHALLADLKGAWEAIGDSAKPVAAAAAPPRPMAYDSLTPRSASFVSAG</sequence>
<evidence type="ECO:0000313" key="8">
    <source>
        <dbReference type="Proteomes" id="UP000228593"/>
    </source>
</evidence>
<dbReference type="PANTHER" id="PTHR34773">
    <property type="entry name" value="FLAGELLAR SECRETION CHAPERONE FLIS"/>
    <property type="match status" value="1"/>
</dbReference>
<gene>
    <name evidence="7" type="primary">fliS</name>
    <name evidence="7" type="ORF">CR103_14140</name>
</gene>
<keyword evidence="4 6" id="KW-1005">Bacterial flagellum biogenesis</keyword>
<evidence type="ECO:0000256" key="3">
    <source>
        <dbReference type="ARBA" id="ARBA00022490"/>
    </source>
</evidence>
<accession>A0A2G8SZF9</accession>
<evidence type="ECO:0000256" key="4">
    <source>
        <dbReference type="ARBA" id="ARBA00022795"/>
    </source>
</evidence>
<dbReference type="Proteomes" id="UP000228593">
    <property type="component" value="Unassembled WGS sequence"/>
</dbReference>
<dbReference type="PANTHER" id="PTHR34773:SF1">
    <property type="entry name" value="FLAGELLAR SECRETION CHAPERONE FLIS"/>
    <property type="match status" value="1"/>
</dbReference>
<comment type="subcellular location">
    <subcellularLocation>
        <location evidence="1 6">Cytoplasm</location>
        <location evidence="1 6">Cytosol</location>
    </subcellularLocation>
</comment>
<reference evidence="7 8" key="1">
    <citation type="submission" date="2017-10" db="EMBL/GenBank/DDBJ databases">
        <title>Massilia psychrophilum sp. nov., a novel purple-pigmented bacterium isolated from Tianshan glacier, Xinjiang Municipality, China.</title>
        <authorList>
            <person name="Wang H."/>
        </authorList>
    </citation>
    <scope>NUCLEOTIDE SEQUENCE [LARGE SCALE GENOMIC DNA]</scope>
    <source>
        <strain evidence="7 8">JCM 30813</strain>
    </source>
</reference>
<evidence type="ECO:0000256" key="6">
    <source>
        <dbReference type="PIRNR" id="PIRNR039090"/>
    </source>
</evidence>
<dbReference type="InterPro" id="IPR036584">
    <property type="entry name" value="FliS_sf"/>
</dbReference>
<evidence type="ECO:0000256" key="5">
    <source>
        <dbReference type="ARBA" id="ARBA00023186"/>
    </source>
</evidence>
<dbReference type="GO" id="GO:0071973">
    <property type="term" value="P:bacterial-type flagellum-dependent cell motility"/>
    <property type="evidence" value="ECO:0007669"/>
    <property type="project" value="TreeGrafter"/>
</dbReference>
<dbReference type="EMBL" id="PDOB01000023">
    <property type="protein sequence ID" value="PIL39103.1"/>
    <property type="molecule type" value="Genomic_DNA"/>
</dbReference>
<comment type="similarity">
    <text evidence="2 6">Belongs to the FliS family.</text>
</comment>
<keyword evidence="5" id="KW-0143">Chaperone</keyword>
<keyword evidence="7" id="KW-0969">Cilium</keyword>
<name>A0A2G8SZF9_9BURK</name>
<protein>
    <recommendedName>
        <fullName evidence="6">Flagellar secretion chaperone FliS</fullName>
    </recommendedName>
</protein>
<dbReference type="RefSeq" id="WP_099916629.1">
    <property type="nucleotide sequence ID" value="NZ_BMHS01000021.1"/>
</dbReference>
<dbReference type="GO" id="GO:0044780">
    <property type="term" value="P:bacterial-type flagellum assembly"/>
    <property type="evidence" value="ECO:0007669"/>
    <property type="project" value="InterPro"/>
</dbReference>
<keyword evidence="3 6" id="KW-0963">Cytoplasm</keyword>
<keyword evidence="7" id="KW-0966">Cell projection</keyword>
<dbReference type="Gene3D" id="1.20.120.340">
    <property type="entry name" value="Flagellar protein FliS"/>
    <property type="match status" value="1"/>
</dbReference>
<comment type="caution">
    <text evidence="7">The sequence shown here is derived from an EMBL/GenBank/DDBJ whole genome shotgun (WGS) entry which is preliminary data.</text>
</comment>